<dbReference type="Gene3D" id="3.50.50.60">
    <property type="entry name" value="FAD/NAD(P)-binding domain"/>
    <property type="match status" value="1"/>
</dbReference>
<dbReference type="GO" id="GO:0004497">
    <property type="term" value="F:monooxygenase activity"/>
    <property type="evidence" value="ECO:0007669"/>
    <property type="project" value="InterPro"/>
</dbReference>
<organism evidence="1 2">
    <name type="scientific">Parvularcula dongshanensis</name>
    <dbReference type="NCBI Taxonomy" id="1173995"/>
    <lineage>
        <taxon>Bacteria</taxon>
        <taxon>Pseudomonadati</taxon>
        <taxon>Pseudomonadota</taxon>
        <taxon>Alphaproteobacteria</taxon>
        <taxon>Parvularculales</taxon>
        <taxon>Parvularculaceae</taxon>
        <taxon>Parvularcula</taxon>
    </lineage>
</organism>
<comment type="caution">
    <text evidence="1">The sequence shown here is derived from an EMBL/GenBank/DDBJ whole genome shotgun (WGS) entry which is preliminary data.</text>
</comment>
<dbReference type="InterPro" id="IPR006905">
    <property type="entry name" value="Flavin_halogenase"/>
</dbReference>
<dbReference type="EMBL" id="JACHOB010000005">
    <property type="protein sequence ID" value="MBB4659699.1"/>
    <property type="molecule type" value="Genomic_DNA"/>
</dbReference>
<reference evidence="1 2" key="1">
    <citation type="submission" date="2020-08" db="EMBL/GenBank/DDBJ databases">
        <title>Genomic Encyclopedia of Type Strains, Phase IV (KMG-IV): sequencing the most valuable type-strain genomes for metagenomic binning, comparative biology and taxonomic classification.</title>
        <authorList>
            <person name="Goeker M."/>
        </authorList>
    </citation>
    <scope>NUCLEOTIDE SEQUENCE [LARGE SCALE GENOMIC DNA]</scope>
    <source>
        <strain evidence="1 2">DSM 102850</strain>
    </source>
</reference>
<evidence type="ECO:0008006" key="3">
    <source>
        <dbReference type="Google" id="ProtNLM"/>
    </source>
</evidence>
<dbReference type="Pfam" id="PF04820">
    <property type="entry name" value="Trp_halogenase"/>
    <property type="match status" value="1"/>
</dbReference>
<dbReference type="SUPFAM" id="SSF51905">
    <property type="entry name" value="FAD/NAD(P)-binding domain"/>
    <property type="match status" value="1"/>
</dbReference>
<dbReference type="InterPro" id="IPR036188">
    <property type="entry name" value="FAD/NAD-bd_sf"/>
</dbReference>
<proteinExistence type="predicted"/>
<sequence length="494" mass="54572">MNANDPNAQSLVVICGSGLAGQMCAAALSRRLPASVAIEVVPTPRDHDADFFYGQVTGPSAYAFNLAAGVSEPDLVLRSAMSFAYGTHYERWGDRSWHQCHHLPLPVIGNVAFHHFLTQTGRTQLEPFLLPAIAAARGAFAHPPERGASPLARAEYGYQIEPSAYAGLFETAGGLRYDRTKALLNDVEVASGRIASLRLSDGSVVRGDFYVDATGPQALLLSAVGVPQERSGRQVRGEAFRRSCERLGPPVRVVRAGGRGWTSAAHLRDGVHFLELSEEDERRSDATPDFEDLRQSCTLTLGKRTMAWRGNCVGIGHSAAVLEPITPAPIMMLERDIERVISLVPVAPEMSVEEELYNRRHRDDFENAFAFNASLYGTPHLPKGAFWATARDQLLPERLSAKLSAFTRRGVSVTFDHEPFNEEDWLIQHFGMGRVPERYDRFAEGAGGARLSAQLDEMRDSIARFARTMPLHHQYMDGLELYIRRNAETNDNDT</sequence>
<dbReference type="Proteomes" id="UP000563524">
    <property type="component" value="Unassembled WGS sequence"/>
</dbReference>
<dbReference type="PANTHER" id="PTHR43747:SF4">
    <property type="entry name" value="FLAVIN-DEPENDENT TRYPTOPHAN HALOGENASE"/>
    <property type="match status" value="1"/>
</dbReference>
<dbReference type="AlphaFoldDB" id="A0A840I4A9"/>
<accession>A0A840I4A9</accession>
<dbReference type="PANTHER" id="PTHR43747">
    <property type="entry name" value="FAD-BINDING PROTEIN"/>
    <property type="match status" value="1"/>
</dbReference>
<name>A0A840I4A9_9PROT</name>
<protein>
    <recommendedName>
        <fullName evidence="3">Tryptophan halogenase</fullName>
    </recommendedName>
</protein>
<evidence type="ECO:0000313" key="2">
    <source>
        <dbReference type="Proteomes" id="UP000563524"/>
    </source>
</evidence>
<gene>
    <name evidence="1" type="ORF">GGQ59_002240</name>
</gene>
<evidence type="ECO:0000313" key="1">
    <source>
        <dbReference type="EMBL" id="MBB4659699.1"/>
    </source>
</evidence>
<keyword evidence="2" id="KW-1185">Reference proteome</keyword>
<dbReference type="InterPro" id="IPR050816">
    <property type="entry name" value="Flavin-dep_Halogenase_NPB"/>
</dbReference>